<dbReference type="GO" id="GO:0008531">
    <property type="term" value="F:riboflavin kinase activity"/>
    <property type="evidence" value="ECO:0007669"/>
    <property type="project" value="InterPro"/>
</dbReference>
<dbReference type="GO" id="GO:0000166">
    <property type="term" value="F:nucleotide binding"/>
    <property type="evidence" value="ECO:0007669"/>
    <property type="project" value="UniProtKB-UniRule"/>
</dbReference>
<evidence type="ECO:0000256" key="7">
    <source>
        <dbReference type="ARBA" id="ARBA00022679"/>
    </source>
</evidence>
<dbReference type="InterPro" id="IPR039063">
    <property type="entry name" value="RibK_CTP-dep"/>
</dbReference>
<evidence type="ECO:0000256" key="14">
    <source>
        <dbReference type="ARBA" id="ARBA00033116"/>
    </source>
</evidence>
<protein>
    <recommendedName>
        <fullName evidence="4 16">Riboflavin kinase</fullName>
        <shortName evidence="16">RFK</shortName>
        <ecNumber evidence="3 16">2.7.1.161</ecNumber>
    </recommendedName>
    <alternativeName>
        <fullName evidence="13 16">CTP-dependent riboflavin kinase</fullName>
    </alternativeName>
    <alternativeName>
        <fullName evidence="14 16">CTP:riboflavin 5'-phosphotransferase</fullName>
    </alternativeName>
    <alternativeName>
        <fullName evidence="12 16">Flavokinase</fullName>
    </alternativeName>
</protein>
<keyword evidence="5 16" id="KW-0285">Flavoprotein</keyword>
<evidence type="ECO:0000256" key="1">
    <source>
        <dbReference type="ARBA" id="ARBA00005219"/>
    </source>
</evidence>
<dbReference type="InterPro" id="IPR023602">
    <property type="entry name" value="Riboflavin_kinase_CTP-dep"/>
</dbReference>
<feature type="binding site" evidence="16">
    <location>
        <position position="46"/>
    </location>
    <ligand>
        <name>Mg(2+)</name>
        <dbReference type="ChEBI" id="CHEBI:18420"/>
    </ligand>
</feature>
<comment type="similarity">
    <text evidence="2 16">Belongs to the archaeal riboflavin kinase family.</text>
</comment>
<keyword evidence="11 16" id="KW-0460">Magnesium</keyword>
<dbReference type="AlphaFoldDB" id="A0A2L1CAQ8"/>
<organism evidence="18 19">
    <name type="scientific">Methanococcus maripaludis</name>
    <name type="common">Methanococcus deltae</name>
    <dbReference type="NCBI Taxonomy" id="39152"/>
    <lineage>
        <taxon>Archaea</taxon>
        <taxon>Methanobacteriati</taxon>
        <taxon>Methanobacteriota</taxon>
        <taxon>Methanomada group</taxon>
        <taxon>Methanococci</taxon>
        <taxon>Methanococcales</taxon>
        <taxon>Methanococcaceae</taxon>
        <taxon>Methanococcus</taxon>
    </lineage>
</organism>
<comment type="cofactor">
    <cofactor evidence="16">
        <name>Mg(2+)</name>
        <dbReference type="ChEBI" id="CHEBI:18420"/>
    </cofactor>
    <text evidence="16">Binds 1 Mg(2+) ion per subunit.</text>
</comment>
<evidence type="ECO:0000256" key="13">
    <source>
        <dbReference type="ARBA" id="ARBA00030544"/>
    </source>
</evidence>
<evidence type="ECO:0000256" key="11">
    <source>
        <dbReference type="ARBA" id="ARBA00022842"/>
    </source>
</evidence>
<sequence>MTVTLLEIFGQVVSGLGEGRFFVGLTPYKNKFKELTGFTPYEGTLNVKLKHNFNLDEFNLIEFDGFEIDGKKYFGGKVILIKLFNKHENFVNCAIVAPKKTDHSKKTLEIIAPIQLRKFLLLKNSDVVKIVI</sequence>
<evidence type="ECO:0000256" key="2">
    <source>
        <dbReference type="ARBA" id="ARBA00006428"/>
    </source>
</evidence>
<evidence type="ECO:0000256" key="6">
    <source>
        <dbReference type="ARBA" id="ARBA00022643"/>
    </source>
</evidence>
<comment type="catalytic activity">
    <reaction evidence="15 16">
        <text>riboflavin + CTP = CDP + FMN + H(+)</text>
        <dbReference type="Rhea" id="RHEA:25021"/>
        <dbReference type="ChEBI" id="CHEBI:15378"/>
        <dbReference type="ChEBI" id="CHEBI:37563"/>
        <dbReference type="ChEBI" id="CHEBI:57986"/>
        <dbReference type="ChEBI" id="CHEBI:58069"/>
        <dbReference type="ChEBI" id="CHEBI:58210"/>
        <dbReference type="EC" id="2.7.1.161"/>
    </reaction>
</comment>
<dbReference type="EMBL" id="CP026606">
    <property type="protein sequence ID" value="AVB76310.1"/>
    <property type="molecule type" value="Genomic_DNA"/>
</dbReference>
<evidence type="ECO:0000256" key="12">
    <source>
        <dbReference type="ARBA" id="ARBA00029789"/>
    </source>
</evidence>
<dbReference type="UniPathway" id="UPA00276">
    <property type="reaction ID" value="UER00929"/>
</dbReference>
<proteinExistence type="inferred from homology"/>
<evidence type="ECO:0000256" key="10">
    <source>
        <dbReference type="ARBA" id="ARBA00022777"/>
    </source>
</evidence>
<evidence type="ECO:0000256" key="15">
    <source>
        <dbReference type="ARBA" id="ARBA00047857"/>
    </source>
</evidence>
<name>A0A2L1CAQ8_METMI</name>
<dbReference type="PANTHER" id="PTHR40706:SF1">
    <property type="entry name" value="RIBOFLAVIN KINASE"/>
    <property type="match status" value="1"/>
</dbReference>
<feature type="binding site" evidence="16">
    <location>
        <position position="101"/>
    </location>
    <ligand>
        <name>FMN</name>
        <dbReference type="ChEBI" id="CHEBI:58210"/>
    </ligand>
</feature>
<dbReference type="InterPro" id="IPR023470">
    <property type="entry name" value="Riboflavin_kinase_archaeal"/>
</dbReference>
<dbReference type="Proteomes" id="UP000239462">
    <property type="component" value="Chromosome"/>
</dbReference>
<feature type="domain" description="Riboflavin kinase" evidence="17">
    <location>
        <begin position="12"/>
        <end position="132"/>
    </location>
</feature>
<dbReference type="NCBIfam" id="NF040694">
    <property type="entry name" value="ribK_Meth"/>
    <property type="match status" value="1"/>
</dbReference>
<feature type="binding site" evidence="16">
    <location>
        <begin position="114"/>
        <end position="117"/>
    </location>
    <ligand>
        <name>CDP</name>
        <dbReference type="ChEBI" id="CHEBI:58069"/>
    </ligand>
</feature>
<evidence type="ECO:0000256" key="8">
    <source>
        <dbReference type="ARBA" id="ARBA00022723"/>
    </source>
</evidence>
<accession>A0A2L1CAQ8</accession>
<keyword evidence="9 16" id="KW-0547">Nucleotide-binding</keyword>
<dbReference type="GO" id="GO:0000287">
    <property type="term" value="F:magnesium ion binding"/>
    <property type="evidence" value="ECO:0007669"/>
    <property type="project" value="UniProtKB-UniRule"/>
</dbReference>
<evidence type="ECO:0000259" key="17">
    <source>
        <dbReference type="Pfam" id="PF01982"/>
    </source>
</evidence>
<keyword evidence="7 16" id="KW-0808">Transferase</keyword>
<evidence type="ECO:0000313" key="18">
    <source>
        <dbReference type="EMBL" id="AVB76310.1"/>
    </source>
</evidence>
<evidence type="ECO:0000256" key="4">
    <source>
        <dbReference type="ARBA" id="ARBA00017394"/>
    </source>
</evidence>
<evidence type="ECO:0000313" key="19">
    <source>
        <dbReference type="Proteomes" id="UP000239462"/>
    </source>
</evidence>
<evidence type="ECO:0000256" key="3">
    <source>
        <dbReference type="ARBA" id="ARBA00011987"/>
    </source>
</evidence>
<dbReference type="GO" id="GO:0009398">
    <property type="term" value="P:FMN biosynthetic process"/>
    <property type="evidence" value="ECO:0007669"/>
    <property type="project" value="UniProtKB-UniRule"/>
</dbReference>
<dbReference type="InterPro" id="IPR053397">
    <property type="entry name" value="Archaeal_Riboflavin_Kinase"/>
</dbReference>
<dbReference type="InterPro" id="IPR023465">
    <property type="entry name" value="Riboflavin_kinase_dom_sf"/>
</dbReference>
<feature type="binding site" evidence="16">
    <location>
        <begin position="15"/>
        <end position="20"/>
    </location>
    <ligand>
        <name>CDP</name>
        <dbReference type="ChEBI" id="CHEBI:58069"/>
    </ligand>
</feature>
<keyword evidence="8 16" id="KW-0479">Metal-binding</keyword>
<dbReference type="HAMAP" id="MF_01285">
    <property type="entry name" value="Riboflavin_kinase"/>
    <property type="match status" value="1"/>
</dbReference>
<feature type="binding site" evidence="16">
    <location>
        <position position="44"/>
    </location>
    <ligand>
        <name>Mg(2+)</name>
        <dbReference type="ChEBI" id="CHEBI:18420"/>
    </ligand>
</feature>
<keyword evidence="6 16" id="KW-0288">FMN</keyword>
<reference evidence="19" key="1">
    <citation type="journal article" date="2018" name="Genome Announc.">
        <title>Complete Genome Sequence of the Methanococcus maripaludis Type Strain JJ (DSM 2067), a Model for Selenoprotein Synthesis in Archaea.</title>
        <authorList>
            <person name="Poehlein A."/>
            <person name="Heym D."/>
            <person name="Quitzke V."/>
            <person name="Fersch J."/>
            <person name="Daniel R."/>
            <person name="Rother M."/>
        </authorList>
    </citation>
    <scope>NUCLEOTIDE SEQUENCE [LARGE SCALE GENOMIC DNA]</scope>
    <source>
        <strain evidence="19">DSM 2067</strain>
    </source>
</reference>
<feature type="binding site" evidence="16">
    <location>
        <position position="109"/>
    </location>
    <ligand>
        <name>FMN</name>
        <dbReference type="ChEBI" id="CHEBI:58210"/>
    </ligand>
</feature>
<dbReference type="PANTHER" id="PTHR40706">
    <property type="entry name" value="RIBOFLAVIN KINASE"/>
    <property type="match status" value="1"/>
</dbReference>
<evidence type="ECO:0000256" key="5">
    <source>
        <dbReference type="ARBA" id="ARBA00022630"/>
    </source>
</evidence>
<evidence type="ECO:0000256" key="9">
    <source>
        <dbReference type="ARBA" id="ARBA00022741"/>
    </source>
</evidence>
<dbReference type="KEGG" id="mmad:MMJJ_09010"/>
<evidence type="ECO:0000256" key="16">
    <source>
        <dbReference type="HAMAP-Rule" id="MF_01285"/>
    </source>
</evidence>
<dbReference type="EC" id="2.7.1.161" evidence="3 16"/>
<comment type="caution">
    <text evidence="16">Lacks conserved residue(s) required for the propagation of feature annotation.</text>
</comment>
<keyword evidence="10 16" id="KW-0418">Kinase</keyword>
<dbReference type="Pfam" id="PF01982">
    <property type="entry name" value="CTP-dep_RFKase"/>
    <property type="match status" value="1"/>
</dbReference>
<comment type="function">
    <text evidence="16">Catalyzes the CTP-dependent phosphorylation of riboflavin (vitamin B2) to form flavin mononucleotide (FMN).</text>
</comment>
<dbReference type="GO" id="GO:0009231">
    <property type="term" value="P:riboflavin biosynthetic process"/>
    <property type="evidence" value="ECO:0007669"/>
    <property type="project" value="InterPro"/>
</dbReference>
<gene>
    <name evidence="16" type="primary">ribK</name>
    <name evidence="18" type="ORF">MMJJ_09010</name>
</gene>
<dbReference type="Gene3D" id="2.40.30.30">
    <property type="entry name" value="Riboflavin kinase-like"/>
    <property type="match status" value="1"/>
</dbReference>
<dbReference type="SUPFAM" id="SSF82114">
    <property type="entry name" value="Riboflavin kinase-like"/>
    <property type="match status" value="1"/>
</dbReference>
<comment type="pathway">
    <text evidence="1 16">Cofactor biosynthesis; FMN biosynthesis; FMN from riboflavin (CTP route): step 1/1.</text>
</comment>